<proteinExistence type="predicted"/>
<accession>A0A850SZA5</accession>
<dbReference type="RefSeq" id="WP_178366215.1">
    <property type="nucleotide sequence ID" value="NZ_JACADJ010000017.1"/>
</dbReference>
<keyword evidence="4" id="KW-1133">Transmembrane helix</keyword>
<keyword evidence="8" id="KW-1185">Reference proteome</keyword>
<reference evidence="7 8" key="1">
    <citation type="submission" date="2020-06" db="EMBL/GenBank/DDBJ databases">
        <title>High-quality draft genome of sulfate reducer Desulfobacter latus type strain AcrS2 isolated from marine sediment.</title>
        <authorList>
            <person name="Hoppe M."/>
            <person name="Larsen C.K."/>
            <person name="Marshall I.P.G."/>
            <person name="Schramm A."/>
            <person name="Marietou A.G."/>
        </authorList>
    </citation>
    <scope>NUCLEOTIDE SEQUENCE [LARGE SCALE GENOMIC DNA]</scope>
    <source>
        <strain evidence="7 8">AcRS2</strain>
    </source>
</reference>
<dbReference type="InterPro" id="IPR005311">
    <property type="entry name" value="PBP_dimer"/>
</dbReference>
<keyword evidence="3 4" id="KW-0472">Membrane</keyword>
<dbReference type="GO" id="GO:0004180">
    <property type="term" value="F:carboxypeptidase activity"/>
    <property type="evidence" value="ECO:0007669"/>
    <property type="project" value="UniProtKB-KW"/>
</dbReference>
<dbReference type="GO" id="GO:0008658">
    <property type="term" value="F:penicillin binding"/>
    <property type="evidence" value="ECO:0007669"/>
    <property type="project" value="InterPro"/>
</dbReference>
<name>A0A850SZA5_9BACT</name>
<dbReference type="PANTHER" id="PTHR30627:SF1">
    <property type="entry name" value="PEPTIDOGLYCAN D,D-TRANSPEPTIDASE FTSI"/>
    <property type="match status" value="1"/>
</dbReference>
<evidence type="ECO:0000259" key="5">
    <source>
        <dbReference type="Pfam" id="PF00905"/>
    </source>
</evidence>
<keyword evidence="2" id="KW-0121">Carboxypeptidase</keyword>
<evidence type="ECO:0000313" key="8">
    <source>
        <dbReference type="Proteomes" id="UP000553343"/>
    </source>
</evidence>
<evidence type="ECO:0000256" key="3">
    <source>
        <dbReference type="ARBA" id="ARBA00023136"/>
    </source>
</evidence>
<evidence type="ECO:0000256" key="1">
    <source>
        <dbReference type="ARBA" id="ARBA00004370"/>
    </source>
</evidence>
<dbReference type="AlphaFoldDB" id="A0A850SZA5"/>
<dbReference type="Pfam" id="PF00905">
    <property type="entry name" value="Transpeptidase"/>
    <property type="match status" value="1"/>
</dbReference>
<evidence type="ECO:0000313" key="7">
    <source>
        <dbReference type="EMBL" id="NWH04763.1"/>
    </source>
</evidence>
<keyword evidence="2" id="KW-0645">Protease</keyword>
<dbReference type="Gene3D" id="3.40.710.10">
    <property type="entry name" value="DD-peptidase/beta-lactamase superfamily"/>
    <property type="match status" value="1"/>
</dbReference>
<evidence type="ECO:0000259" key="6">
    <source>
        <dbReference type="Pfam" id="PF03717"/>
    </source>
</evidence>
<dbReference type="Gene3D" id="1.10.150.770">
    <property type="match status" value="1"/>
</dbReference>
<feature type="domain" description="Penicillin-binding protein dimerisation" evidence="6">
    <location>
        <begin position="56"/>
        <end position="202"/>
    </location>
</feature>
<dbReference type="Gene3D" id="3.90.1310.10">
    <property type="entry name" value="Penicillin-binding protein 2a (Domain 2)"/>
    <property type="match status" value="1"/>
</dbReference>
<dbReference type="SUPFAM" id="SSF56601">
    <property type="entry name" value="beta-lactamase/transpeptidase-like"/>
    <property type="match status" value="1"/>
</dbReference>
<protein>
    <submittedName>
        <fullName evidence="7">Penicillin-binding protein 2</fullName>
    </submittedName>
</protein>
<dbReference type="InterPro" id="IPR036138">
    <property type="entry name" value="PBP_dimer_sf"/>
</dbReference>
<dbReference type="InterPro" id="IPR012338">
    <property type="entry name" value="Beta-lactam/transpept-like"/>
</dbReference>
<keyword evidence="4" id="KW-0812">Transmembrane</keyword>
<feature type="transmembrane region" description="Helical" evidence="4">
    <location>
        <begin position="12"/>
        <end position="32"/>
    </location>
</feature>
<comment type="caution">
    <text evidence="7">The sequence shown here is derived from an EMBL/GenBank/DDBJ whole genome shotgun (WGS) entry which is preliminary data.</text>
</comment>
<gene>
    <name evidence="7" type="ORF">HXW94_07140</name>
</gene>
<dbReference type="PANTHER" id="PTHR30627">
    <property type="entry name" value="PEPTIDOGLYCAN D,D-TRANSPEPTIDASE"/>
    <property type="match status" value="1"/>
</dbReference>
<organism evidence="7 8">
    <name type="scientific">Desulfobacter latus</name>
    <dbReference type="NCBI Taxonomy" id="2292"/>
    <lineage>
        <taxon>Bacteria</taxon>
        <taxon>Pseudomonadati</taxon>
        <taxon>Thermodesulfobacteriota</taxon>
        <taxon>Desulfobacteria</taxon>
        <taxon>Desulfobacterales</taxon>
        <taxon>Desulfobacteraceae</taxon>
        <taxon>Desulfobacter</taxon>
    </lineage>
</organism>
<sequence length="578" mass="62906">MAATPCEKIGSRILCIRFFLLLCLVGIIIRSFDIQILQGEALKKKAENTYVRRITIQGDRGLILDRHSNKLGASIEAPNITADPTQVKNARQAADQLVKILGGNRTEIEKKLSRERRFALLASRVAPAKADAVKKLNIVGIYTPDNSKRFYPNRRLAAQVIGFTGKDDQGLEGLEFSYNKFLEGRTLKTKEYRDGQGTILNTGKNKRAGLKGDTIVLTLDKKIQFFSEEALEQAVKKYRGKSGMALVMQPATGELLAVAHYPEFNPNNYGDFSRSRYRNRTVTDAFEPGSIMKVITVASAIERGMSATTIINCENGNYRVGRSVIHDTHPHEYLTPAEIVKVSSNIGAAKIAQDIGPKAMHYYLKAFGFGTKTGINCPAESAGVILPLNRWTSIDAVAISFGQGMSVTALQLISAVSAIANGGKLMKPLLVQKVLSNSGKIIQTNNPCVIRQVISTQTAGIVKKMMAGVVQEEGTGTKAAIPGYRICGKTSTAQKAARDRKGYSHSRFTAAFAGFAPFDNPALAILVVVDEPKQNHYGGTVAAPAFKDIMARSFNYLNIPPQTDMVAALPREVLHAAD</sequence>
<feature type="domain" description="Penicillin-binding protein transpeptidase" evidence="5">
    <location>
        <begin position="243"/>
        <end position="550"/>
    </location>
</feature>
<dbReference type="Proteomes" id="UP000553343">
    <property type="component" value="Unassembled WGS sequence"/>
</dbReference>
<evidence type="ECO:0000256" key="2">
    <source>
        <dbReference type="ARBA" id="ARBA00022645"/>
    </source>
</evidence>
<dbReference type="GO" id="GO:0005886">
    <property type="term" value="C:plasma membrane"/>
    <property type="evidence" value="ECO:0007669"/>
    <property type="project" value="TreeGrafter"/>
</dbReference>
<dbReference type="GO" id="GO:0071555">
    <property type="term" value="P:cell wall organization"/>
    <property type="evidence" value="ECO:0007669"/>
    <property type="project" value="TreeGrafter"/>
</dbReference>
<keyword evidence="2" id="KW-0378">Hydrolase</keyword>
<dbReference type="InterPro" id="IPR050515">
    <property type="entry name" value="Beta-lactam/transpept"/>
</dbReference>
<dbReference type="Pfam" id="PF03717">
    <property type="entry name" value="PBP_dimer"/>
    <property type="match status" value="1"/>
</dbReference>
<evidence type="ECO:0000256" key="4">
    <source>
        <dbReference type="SAM" id="Phobius"/>
    </source>
</evidence>
<dbReference type="Gene3D" id="3.30.450.330">
    <property type="match status" value="1"/>
</dbReference>
<dbReference type="InterPro" id="IPR001460">
    <property type="entry name" value="PCN-bd_Tpept"/>
</dbReference>
<comment type="subcellular location">
    <subcellularLocation>
        <location evidence="1">Membrane</location>
    </subcellularLocation>
</comment>
<dbReference type="EMBL" id="JACADJ010000017">
    <property type="protein sequence ID" value="NWH04763.1"/>
    <property type="molecule type" value="Genomic_DNA"/>
</dbReference>
<dbReference type="SUPFAM" id="SSF56519">
    <property type="entry name" value="Penicillin binding protein dimerisation domain"/>
    <property type="match status" value="1"/>
</dbReference>